<proteinExistence type="predicted"/>
<protein>
    <submittedName>
        <fullName evidence="6">Non-ribosomal peptide synthetase</fullName>
    </submittedName>
</protein>
<dbReference type="FunFam" id="1.10.1200.10:FF:000005">
    <property type="entry name" value="Nonribosomal peptide synthetase 1"/>
    <property type="match status" value="1"/>
</dbReference>
<dbReference type="InterPro" id="IPR025110">
    <property type="entry name" value="AMP-bd_C"/>
</dbReference>
<dbReference type="Pfam" id="PF00668">
    <property type="entry name" value="Condensation"/>
    <property type="match status" value="2"/>
</dbReference>
<dbReference type="SUPFAM" id="SSF56801">
    <property type="entry name" value="Acetyl-CoA synthetase-like"/>
    <property type="match status" value="2"/>
</dbReference>
<dbReference type="GO" id="GO:0031177">
    <property type="term" value="F:phosphopantetheine binding"/>
    <property type="evidence" value="ECO:0007669"/>
    <property type="project" value="InterPro"/>
</dbReference>
<feature type="domain" description="Carrier" evidence="5">
    <location>
        <begin position="2094"/>
        <end position="2170"/>
    </location>
</feature>
<dbReference type="GO" id="GO:0005829">
    <property type="term" value="C:cytosol"/>
    <property type="evidence" value="ECO:0007669"/>
    <property type="project" value="TreeGrafter"/>
</dbReference>
<keyword evidence="7" id="KW-1185">Reference proteome</keyword>
<feature type="domain" description="Carrier" evidence="5">
    <location>
        <begin position="1021"/>
        <end position="1097"/>
    </location>
</feature>
<dbReference type="Gene3D" id="3.30.300.30">
    <property type="match status" value="2"/>
</dbReference>
<comment type="cofactor">
    <cofactor evidence="1">
        <name>pantetheine 4'-phosphate</name>
        <dbReference type="ChEBI" id="CHEBI:47942"/>
    </cofactor>
</comment>
<dbReference type="Pfam" id="PF13193">
    <property type="entry name" value="AMP-binding_C"/>
    <property type="match status" value="2"/>
</dbReference>
<dbReference type="Gene3D" id="3.30.559.10">
    <property type="entry name" value="Chloramphenicol acetyltransferase-like domain"/>
    <property type="match status" value="2"/>
</dbReference>
<dbReference type="GO" id="GO:0043041">
    <property type="term" value="P:amino acid activation for nonribosomal peptide biosynthetic process"/>
    <property type="evidence" value="ECO:0007669"/>
    <property type="project" value="TreeGrafter"/>
</dbReference>
<keyword evidence="2" id="KW-0596">Phosphopantetheine</keyword>
<dbReference type="Gene3D" id="1.10.1200.10">
    <property type="entry name" value="ACP-like"/>
    <property type="match status" value="2"/>
</dbReference>
<dbReference type="PROSITE" id="PS00455">
    <property type="entry name" value="AMP_BINDING"/>
    <property type="match status" value="2"/>
</dbReference>
<dbReference type="PROSITE" id="PS50075">
    <property type="entry name" value="CARRIER"/>
    <property type="match status" value="2"/>
</dbReference>
<dbReference type="InterPro" id="IPR036736">
    <property type="entry name" value="ACP-like_sf"/>
</dbReference>
<keyword evidence="3" id="KW-0597">Phosphoprotein</keyword>
<dbReference type="PATRIC" id="fig|413882.6.peg.4450"/>
<dbReference type="NCBIfam" id="TIGR01733">
    <property type="entry name" value="AA-adenyl-dom"/>
    <property type="match status" value="2"/>
</dbReference>
<dbReference type="InterPro" id="IPR010071">
    <property type="entry name" value="AA_adenyl_dom"/>
</dbReference>
<evidence type="ECO:0000256" key="1">
    <source>
        <dbReference type="ARBA" id="ARBA00001957"/>
    </source>
</evidence>
<dbReference type="SUPFAM" id="SSF47336">
    <property type="entry name" value="ACP-like"/>
    <property type="match status" value="2"/>
</dbReference>
<dbReference type="SMART" id="SM00823">
    <property type="entry name" value="PKS_PP"/>
    <property type="match status" value="2"/>
</dbReference>
<dbReference type="Gene3D" id="3.40.50.12780">
    <property type="entry name" value="N-terminal domain of ligase-like"/>
    <property type="match status" value="2"/>
</dbReference>
<dbReference type="GO" id="GO:0009366">
    <property type="term" value="C:enterobactin synthetase complex"/>
    <property type="evidence" value="ECO:0007669"/>
    <property type="project" value="TreeGrafter"/>
</dbReference>
<dbReference type="STRING" id="413882.AAW51_4256"/>
<evidence type="ECO:0000313" key="7">
    <source>
        <dbReference type="Proteomes" id="UP000035352"/>
    </source>
</evidence>
<reference evidence="6 7" key="1">
    <citation type="submission" date="2015-05" db="EMBL/GenBank/DDBJ databases">
        <authorList>
            <person name="Tang B."/>
            <person name="Yu Y."/>
        </authorList>
    </citation>
    <scope>NUCLEOTIDE SEQUENCE [LARGE SCALE GENOMIC DNA]</scope>
    <source>
        <strain evidence="6 7">DSM 7029</strain>
    </source>
</reference>
<dbReference type="Proteomes" id="UP000035352">
    <property type="component" value="Chromosome"/>
</dbReference>
<feature type="region of interest" description="Disordered" evidence="4">
    <location>
        <begin position="2193"/>
        <end position="2214"/>
    </location>
</feature>
<evidence type="ECO:0000259" key="5">
    <source>
        <dbReference type="PROSITE" id="PS50075"/>
    </source>
</evidence>
<name>A0A0G3BNH0_9BURK</name>
<dbReference type="PANTHER" id="PTHR45527">
    <property type="entry name" value="NONRIBOSOMAL PEPTIDE SYNTHETASE"/>
    <property type="match status" value="1"/>
</dbReference>
<dbReference type="Pfam" id="PF00550">
    <property type="entry name" value="PP-binding"/>
    <property type="match status" value="2"/>
</dbReference>
<dbReference type="InterPro" id="IPR020845">
    <property type="entry name" value="AMP-binding_CS"/>
</dbReference>
<gene>
    <name evidence="6" type="ORF">AAW51_4256</name>
</gene>
<evidence type="ECO:0000313" key="6">
    <source>
        <dbReference type="EMBL" id="AKJ30947.1"/>
    </source>
</evidence>
<dbReference type="GO" id="GO:0009239">
    <property type="term" value="P:enterobactin biosynthetic process"/>
    <property type="evidence" value="ECO:0007669"/>
    <property type="project" value="TreeGrafter"/>
</dbReference>
<dbReference type="Pfam" id="PF18563">
    <property type="entry name" value="TubC_N"/>
    <property type="match status" value="1"/>
</dbReference>
<feature type="region of interest" description="Disordered" evidence="4">
    <location>
        <begin position="1306"/>
        <end position="1328"/>
    </location>
</feature>
<dbReference type="GO" id="GO:0047527">
    <property type="term" value="F:2,3-dihydroxybenzoate-serine ligase activity"/>
    <property type="evidence" value="ECO:0007669"/>
    <property type="project" value="TreeGrafter"/>
</dbReference>
<dbReference type="CDD" id="cd05930">
    <property type="entry name" value="A_NRPS"/>
    <property type="match status" value="2"/>
</dbReference>
<accession>A0A0G3BNH0</accession>
<dbReference type="EMBL" id="CP011371">
    <property type="protein sequence ID" value="AKJ30947.1"/>
    <property type="molecule type" value="Genomic_DNA"/>
</dbReference>
<dbReference type="InterPro" id="IPR020806">
    <property type="entry name" value="PKS_PP-bd"/>
</dbReference>
<dbReference type="KEGG" id="pbh:AAW51_4256"/>
<organism evidence="6 7">
    <name type="scientific">Caldimonas brevitalea</name>
    <dbReference type="NCBI Taxonomy" id="413882"/>
    <lineage>
        <taxon>Bacteria</taxon>
        <taxon>Pseudomonadati</taxon>
        <taxon>Pseudomonadota</taxon>
        <taxon>Betaproteobacteria</taxon>
        <taxon>Burkholderiales</taxon>
        <taxon>Sphaerotilaceae</taxon>
        <taxon>Caldimonas</taxon>
    </lineage>
</organism>
<dbReference type="SUPFAM" id="SSF52777">
    <property type="entry name" value="CoA-dependent acyltransferases"/>
    <property type="match status" value="4"/>
</dbReference>
<dbReference type="CDD" id="cd19531">
    <property type="entry name" value="LCL_NRPS-like"/>
    <property type="match status" value="2"/>
</dbReference>
<dbReference type="Gene3D" id="1.10.10.1830">
    <property type="entry name" value="Non-ribosomal peptide synthase, adenylation domain"/>
    <property type="match status" value="1"/>
</dbReference>
<dbReference type="Pfam" id="PF00501">
    <property type="entry name" value="AMP-binding"/>
    <property type="match status" value="2"/>
</dbReference>
<dbReference type="OrthoDB" id="6297021at2"/>
<dbReference type="PANTHER" id="PTHR45527:SF1">
    <property type="entry name" value="FATTY ACID SYNTHASE"/>
    <property type="match status" value="1"/>
</dbReference>
<dbReference type="RefSeq" id="WP_047196189.1">
    <property type="nucleotide sequence ID" value="NZ_CP011371.1"/>
</dbReference>
<dbReference type="PROSITE" id="PS00012">
    <property type="entry name" value="PHOSPHOPANTETHEINE"/>
    <property type="match status" value="2"/>
</dbReference>
<evidence type="ECO:0000256" key="3">
    <source>
        <dbReference type="ARBA" id="ARBA00022553"/>
    </source>
</evidence>
<dbReference type="InterPro" id="IPR009081">
    <property type="entry name" value="PP-bd_ACP"/>
</dbReference>
<sequence length="2214" mass="240945">MSKDVLLLIERLRGRGIQLRGEHGQLKITAPKGALDAATTQLLRDHKAEVLTWLTQLEAGTPGGIPKADLCPDTPVPATVGQQRLWLLTQQGMGSAYHIAAGLRLQGELDEGALRAAVAHCLQQHAALRTRLVERDGRLWQQVQPEGPELEVVDTPGADAVALLHDYAEPPFDLAQHAPARLRLLRCGPREQVLLICVHHSAIDGWGLGLVLEHLGRAYAALAQGQEPSWPTASLSMADVALWQQRQDEQGAHETALAYWQAQLAERPEPLRLSPREAAPDDWRGGQHLFELPATLAHDLQRLASASRITLYHWLLASYKLLLGKYCGQREVALLVPVANRQAAGLQDLVGLLTNTVPSVSVIDSRLSLRQWAQQESDTTLQALAHHGVPFERIVQHCRAQGLEVPAHLMFSLQTVSELDLQLPGLQGELLRYQASQAKFDLNLTVEQRGERLLGVLEYRQAVLDEDQAATLAQAYVRLLEQVVQAPDRPLGAVALAPARVEPYVPVAEGPSVIEQIYAQVARTPDAPAVVQGTHALSYAQLWQQVSGASRALRDAGIGRGQQVGVLLPPGPSLVVAALAAHCVGAAYAPLDLHQPTERLALMVQDARLDAVFALPGSTPLGEALWLALNLESAVDLEPVIPAPADARDPAYLIFTSGSTGRPKAARVHQRGLTQLVQWYRETCVDANTRVLVISNPSFDLTQKNLLAPLTCGAVVGFPAAERFDPQAIAQALQAQRSTLVNCTPTAFQTLLLQAEADPQGDTALRSLRHVVLGGEPIALQPLRRWQQRHGPVQIVNSYGPTECSDVVAYELLPLDLAQATAPIAIGVAVPGCRLEVVDFDAQPLPPGAVGELRIDGDCVGLGYVGRDELTAQLFRSGGCGVNGWRYHSGDLVQQQADGRLQYLGRRDQQIKLNGYRIELGEVEAALLALEGIAQAAVAVRRDARGNAVLAAFYVGREGHNTHSEDGLRQALAGTLASYQVPARYVALEALPLTRSGKVDRNALPQQLPERVATTESDDATPLNPREHHLAAVWAQLLGLERLPRRDDDFFALGGHSMLALELVRALREQHQLRLSVDLVFRHPTLQTMAGVLEDTPPDVQHPLLQVDAATPVALTPLQRRLWFLFRLEGPNASYNMSAAYRLRGRPDVPALLAALRDVVTCHWILRSRLQQSADQPLPMLAVGDVADVPIVQTSAPADQVRDQVAAFLARPFDLAHEALARFELLRVSNDECLLLANLHHIVCDGLSLRTLFADLGRAYTLRRRGGATLLDDNPPLQFAQLAASQARDRDDAAYRRQRDELTAALRDAPHDSSLPTDWPRQRQQTDRAAGRIDLSLPPSLRAQIQALAAAHATSGFCVLLASWCWLLSRYRRQHDVVVGVPIVCRDEPGSEDVIGPLLNTLAVRVDGSDTPHFSALIDRTARALEFARERRRVSFEDLVDALNPPRMLDLSPVFQTQFVMDPVDVGALALDPLEVQALGAAELGAETGAKYDLNLHLFDSGRDLSGYLDYRRALYHRSTIEGVAQAWLTLLQSLTQQPERPLAEHTLLDPPSWRALQAVVQRVDPDLPTDQTVHRLFEQQVRRTPEAVALSSRVEGELHYAELDARANQLAHRLLAEGLRGGEVVAVLQGRGHARIVTLLAVLKAGAAYLPVDPEWPSERRRLVLDQARCGWAIVDEGQRQALAASAATVAARVLSPWSPADRVHPSQAPAVTVGGNSPCYLMFTSGSTGVPKGVLIRHGGVAHDLLFLIRKLGLGPGDRVLQLTSFSFDPSVRDLFATLGSGATAVVVDDETAKHPARIVAALQSAHATHVLSMVPTLLRALLAEADADTTPWQGGLRVLGLNGERLRGDDCERARRRFGTDLHILNQYGPTEATMTSATHLVQEADTQALTVPLGTPNPNTSLYVMDEQGQPLPVGAIGEIWISGPGLADGYTGQPEQSAASFVSRCLPHQAQPTRFYRTGDLGRWRGDGVLEFQGRVDFQIKLRGHRIELGEIDACLGQQPGIAHCASTLYEDGAGRQWLCAFYTPAEPGVALDVGLLKQALARRLPAAMVPTHFIERATLPLTSSGKVDRKRLPDPAPFVNLRTSGGSAPADAVERQIAAVWAELLDLAAAPNREANFFELGANSLSMVQARDRLAQQFGEQLSVVDLFQHPSIAALAAHLRGSTSGAPVVPGGVDADKLDRRREFLQQRAGRQRPASRPLQDRLRHQD</sequence>
<dbReference type="InterPro" id="IPR044894">
    <property type="entry name" value="TubC_N_sf"/>
</dbReference>
<dbReference type="InterPro" id="IPR023213">
    <property type="entry name" value="CAT-like_dom_sf"/>
</dbReference>
<dbReference type="InterPro" id="IPR006162">
    <property type="entry name" value="Ppantetheine_attach_site"/>
</dbReference>
<dbReference type="InterPro" id="IPR045851">
    <property type="entry name" value="AMP-bd_C_sf"/>
</dbReference>
<dbReference type="InterPro" id="IPR041464">
    <property type="entry name" value="TubC_N"/>
</dbReference>
<evidence type="ECO:0000256" key="2">
    <source>
        <dbReference type="ARBA" id="ARBA00022450"/>
    </source>
</evidence>
<evidence type="ECO:0000256" key="4">
    <source>
        <dbReference type="SAM" id="MobiDB-lite"/>
    </source>
</evidence>
<dbReference type="InterPro" id="IPR001242">
    <property type="entry name" value="Condensation_dom"/>
</dbReference>
<dbReference type="InterPro" id="IPR000873">
    <property type="entry name" value="AMP-dep_synth/lig_dom"/>
</dbReference>
<dbReference type="InterPro" id="IPR042099">
    <property type="entry name" value="ANL_N_sf"/>
</dbReference>
<dbReference type="Gene3D" id="3.30.559.30">
    <property type="entry name" value="Nonribosomal peptide synthetase, condensation domain"/>
    <property type="match status" value="2"/>
</dbReference>
<dbReference type="NCBIfam" id="NF003417">
    <property type="entry name" value="PRK04813.1"/>
    <property type="match status" value="2"/>
</dbReference>